<dbReference type="OrthoDB" id="2970880at2"/>
<name>A0A1M7P368_9BACI</name>
<keyword evidence="3" id="KW-1185">Reference proteome</keyword>
<accession>A0A1M7P368</accession>
<protein>
    <submittedName>
        <fullName evidence="2">Uncharacterized protein</fullName>
    </submittedName>
</protein>
<feature type="transmembrane region" description="Helical" evidence="1">
    <location>
        <begin position="6"/>
        <end position="22"/>
    </location>
</feature>
<organism evidence="2 3">
    <name type="scientific">Gracilibacillus kekensis</name>
    <dbReference type="NCBI Taxonomy" id="1027249"/>
    <lineage>
        <taxon>Bacteria</taxon>
        <taxon>Bacillati</taxon>
        <taxon>Bacillota</taxon>
        <taxon>Bacilli</taxon>
        <taxon>Bacillales</taxon>
        <taxon>Bacillaceae</taxon>
        <taxon>Gracilibacillus</taxon>
    </lineage>
</organism>
<dbReference type="RefSeq" id="WP_073201647.1">
    <property type="nucleotide sequence ID" value="NZ_FRCZ01000003.1"/>
</dbReference>
<evidence type="ECO:0000313" key="2">
    <source>
        <dbReference type="EMBL" id="SHN11018.1"/>
    </source>
</evidence>
<evidence type="ECO:0000313" key="3">
    <source>
        <dbReference type="Proteomes" id="UP000184184"/>
    </source>
</evidence>
<proteinExistence type="predicted"/>
<keyword evidence="1" id="KW-1133">Transmembrane helix</keyword>
<reference evidence="2 3" key="1">
    <citation type="submission" date="2016-11" db="EMBL/GenBank/DDBJ databases">
        <authorList>
            <person name="Jaros S."/>
            <person name="Januszkiewicz K."/>
            <person name="Wedrychowicz H."/>
        </authorList>
    </citation>
    <scope>NUCLEOTIDE SEQUENCE [LARGE SCALE GENOMIC DNA]</scope>
    <source>
        <strain evidence="2 3">CGMCC 1.10681</strain>
    </source>
</reference>
<keyword evidence="1" id="KW-0472">Membrane</keyword>
<sequence>MKYFFYLLVLSLIFSLGMYIGIDRNSAEKASEPILSENGTVVEQNSDIVDREFVIEEVGESKKQQVTAAQIEPSFLHSLADGGEKAVSTICDEVVEITYTLVDGIF</sequence>
<evidence type="ECO:0000256" key="1">
    <source>
        <dbReference type="SAM" id="Phobius"/>
    </source>
</evidence>
<dbReference type="Proteomes" id="UP000184184">
    <property type="component" value="Unassembled WGS sequence"/>
</dbReference>
<gene>
    <name evidence="2" type="ORF">SAMN05216179_1950</name>
</gene>
<dbReference type="AlphaFoldDB" id="A0A1M7P368"/>
<dbReference type="STRING" id="1027249.SAMN05216179_1950"/>
<dbReference type="EMBL" id="FRCZ01000003">
    <property type="protein sequence ID" value="SHN11018.1"/>
    <property type="molecule type" value="Genomic_DNA"/>
</dbReference>
<keyword evidence="1" id="KW-0812">Transmembrane</keyword>